<evidence type="ECO:0000313" key="3">
    <source>
        <dbReference type="Proteomes" id="UP000032614"/>
    </source>
</evidence>
<evidence type="ECO:0008006" key="4">
    <source>
        <dbReference type="Google" id="ProtNLM"/>
    </source>
</evidence>
<reference evidence="2 3" key="1">
    <citation type="journal article" date="2015" name="Genome Announc.">
        <title>Complete genome sequences for 59 burkholderia isolates, both pathogenic and near neighbor.</title>
        <authorList>
            <person name="Johnson S.L."/>
            <person name="Bishop-Lilly K.A."/>
            <person name="Ladner J.T."/>
            <person name="Daligault H.E."/>
            <person name="Davenport K.W."/>
            <person name="Jaissle J."/>
            <person name="Frey K.G."/>
            <person name="Koroleva G.I."/>
            <person name="Bruce D.C."/>
            <person name="Coyne S.R."/>
            <person name="Broomall S.M."/>
            <person name="Li P.E."/>
            <person name="Teshima H."/>
            <person name="Gibbons H.S."/>
            <person name="Palacios G.F."/>
            <person name="Rosenzweig C.N."/>
            <person name="Redden C.L."/>
            <person name="Xu Y."/>
            <person name="Minogue T.D."/>
            <person name="Chain P.S."/>
        </authorList>
    </citation>
    <scope>NUCLEOTIDE SEQUENCE [LARGE SCALE GENOMIC DNA]</scope>
    <source>
        <strain evidence="2 3">ATCC BAA-463</strain>
    </source>
</reference>
<dbReference type="Proteomes" id="UP000032614">
    <property type="component" value="Plasmid pBIL"/>
</dbReference>
<dbReference type="EMBL" id="CP010024">
    <property type="protein sequence ID" value="AJZ56186.1"/>
    <property type="molecule type" value="Genomic_DNA"/>
</dbReference>
<accession>A0AAU8SQQ2</accession>
<dbReference type="KEGG" id="bfn:OI25_7853"/>
<keyword evidence="1" id="KW-0732">Signal</keyword>
<name>A0AAU8SQQ2_9BURK</name>
<proteinExistence type="predicted"/>
<evidence type="ECO:0000256" key="1">
    <source>
        <dbReference type="SAM" id="SignalP"/>
    </source>
</evidence>
<feature type="signal peptide" evidence="1">
    <location>
        <begin position="1"/>
        <end position="23"/>
    </location>
</feature>
<sequence length="133" mass="13987">MSRQFFRAIVYLLLLLLPLRGWAAGDLADCHPGMSMESGATRGAVASQPIRAEIISGTTDGHGLIPGTAKSGKANVNLCSVCLSCTFCTPIAVQASLDVPGPIGSLTRFLATDRIYSSTAPDVPHPPPQRLRV</sequence>
<organism evidence="2 3">
    <name type="scientific">Paraburkholderia fungorum</name>
    <dbReference type="NCBI Taxonomy" id="134537"/>
    <lineage>
        <taxon>Bacteria</taxon>
        <taxon>Pseudomonadati</taxon>
        <taxon>Pseudomonadota</taxon>
        <taxon>Betaproteobacteria</taxon>
        <taxon>Burkholderiales</taxon>
        <taxon>Burkholderiaceae</taxon>
        <taxon>Paraburkholderia</taxon>
    </lineage>
</organism>
<keyword evidence="2" id="KW-0614">Plasmid</keyword>
<geneLocation type="plasmid" evidence="2 3">
    <name>pBIL</name>
</geneLocation>
<protein>
    <recommendedName>
        <fullName evidence="4">DUF2946 domain-containing protein</fullName>
    </recommendedName>
</protein>
<gene>
    <name evidence="2" type="ORF">OI25_7853</name>
</gene>
<dbReference type="AlphaFoldDB" id="A0AAU8SQQ2"/>
<feature type="chain" id="PRO_5043964361" description="DUF2946 domain-containing protein" evidence="1">
    <location>
        <begin position="24"/>
        <end position="133"/>
    </location>
</feature>
<evidence type="ECO:0000313" key="2">
    <source>
        <dbReference type="EMBL" id="AJZ56186.1"/>
    </source>
</evidence>